<dbReference type="PATRIC" id="fig|1339350.3.peg.4702"/>
<dbReference type="Proteomes" id="UP000028134">
    <property type="component" value="Unassembled WGS sequence"/>
</dbReference>
<organism evidence="2 3">
    <name type="scientific">Phocaeicola vulgatus str. 3775 SL</name>
    <name type="common">B</name>
    <name type="synonym">iv</name>
    <dbReference type="NCBI Taxonomy" id="1339350"/>
    <lineage>
        <taxon>Bacteria</taxon>
        <taxon>Pseudomonadati</taxon>
        <taxon>Bacteroidota</taxon>
        <taxon>Bacteroidia</taxon>
        <taxon>Bacteroidales</taxon>
        <taxon>Bacteroidaceae</taxon>
        <taxon>Phocaeicola</taxon>
    </lineage>
</organism>
<accession>A0A078QMS1</accession>
<gene>
    <name evidence="2" type="ORF">M097_4988</name>
</gene>
<dbReference type="InterPro" id="IPR031815">
    <property type="entry name" value="DUF5074"/>
</dbReference>
<dbReference type="AlphaFoldDB" id="A0A078QMS1"/>
<evidence type="ECO:0000313" key="3">
    <source>
        <dbReference type="Proteomes" id="UP000028134"/>
    </source>
</evidence>
<dbReference type="SUPFAM" id="SSF63829">
    <property type="entry name" value="Calcium-dependent phosphotriesterase"/>
    <property type="match status" value="1"/>
</dbReference>
<keyword evidence="1" id="KW-0732">Signal</keyword>
<reference evidence="2 3" key="1">
    <citation type="submission" date="2014-04" db="EMBL/GenBank/DDBJ databases">
        <authorList>
            <person name="Sears C."/>
            <person name="Carroll K."/>
            <person name="Sack B.R."/>
            <person name="Qadri F."/>
            <person name="Myers L.L."/>
            <person name="Chung G.-T."/>
            <person name="Escheverria P."/>
            <person name="Fraser C.M."/>
            <person name="Sadzewicz L."/>
            <person name="Shefchek K.A."/>
            <person name="Tallon L."/>
            <person name="Das S.P."/>
            <person name="Daugherty S."/>
            <person name="Mongodin E.F."/>
        </authorList>
    </citation>
    <scope>NUCLEOTIDE SEQUENCE [LARGE SCALE GENOMIC DNA]</scope>
    <source>
        <strain evidence="3">3775 SL(B) 10 (iv)</strain>
    </source>
</reference>
<dbReference type="GeneID" id="5303021"/>
<feature type="chain" id="PRO_5001743696" evidence="1">
    <location>
        <begin position="25"/>
        <end position="362"/>
    </location>
</feature>
<proteinExistence type="predicted"/>
<feature type="signal peptide" evidence="1">
    <location>
        <begin position="1"/>
        <end position="24"/>
    </location>
</feature>
<dbReference type="EMBL" id="JNHI01000126">
    <property type="protein sequence ID" value="KDS23017.1"/>
    <property type="molecule type" value="Genomic_DNA"/>
</dbReference>
<dbReference type="PROSITE" id="PS51257">
    <property type="entry name" value="PROKAR_LIPOPROTEIN"/>
    <property type="match status" value="1"/>
</dbReference>
<protein>
    <submittedName>
        <fullName evidence="2">YWTD domain protein</fullName>
    </submittedName>
</protein>
<evidence type="ECO:0000256" key="1">
    <source>
        <dbReference type="SAM" id="SignalP"/>
    </source>
</evidence>
<dbReference type="Pfam" id="PF16819">
    <property type="entry name" value="DUF5074"/>
    <property type="match status" value="1"/>
</dbReference>
<comment type="caution">
    <text evidence="2">The sequence shown here is derived from an EMBL/GenBank/DDBJ whole genome shotgun (WGS) entry which is preliminary data.</text>
</comment>
<sequence length="362" mass="41378">MKLRSLFFGTLCMLMLGVSFTSCSDDDDDSKKNDEGSKVELPENRVYILNEGSYQKNNAGITYYDPDKRNNVIDDIFYKQNEAKLGDTGQDMIKYNNNIYVSMYGSKYVCKLNEACVEQARYSFTDEQGQPRYMAAEDGKLYVTLSSGNVARLDANTLTFEKMVAVGQNPEHIIEEDGKLYLVNSGFGYDNRLSIIDIKTFDTAEHVEIFQNPDRILEANDKIFIQGYGGPYPDYDYTVAIYDKENKTYKKIGPGTLMAEYNDVVYVIYSETDYNTNTSNHTLYSYNAKTNKKEETSFLQMPEELKTRIFYMLSINPENGDFYVGTTDYNTNGDIYRFKKDGTFIEKFESGGVSPRAAVFID</sequence>
<name>A0A078QMS1_PHOVU</name>
<evidence type="ECO:0000313" key="2">
    <source>
        <dbReference type="EMBL" id="KDS23017.1"/>
    </source>
</evidence>
<dbReference type="Gene3D" id="2.130.10.10">
    <property type="entry name" value="YVTN repeat-like/Quinoprotein amine dehydrogenase"/>
    <property type="match status" value="1"/>
</dbReference>
<dbReference type="RefSeq" id="WP_011965429.1">
    <property type="nucleotide sequence ID" value="NZ_JNHI01000126.1"/>
</dbReference>
<dbReference type="InterPro" id="IPR015943">
    <property type="entry name" value="WD40/YVTN_repeat-like_dom_sf"/>
</dbReference>